<reference evidence="1 2" key="1">
    <citation type="submission" date="2014-03" db="EMBL/GenBank/DDBJ databases">
        <title>Draft genome of the hookworm Oesophagostomum dentatum.</title>
        <authorList>
            <person name="Mitreva M."/>
        </authorList>
    </citation>
    <scope>NUCLEOTIDE SEQUENCE [LARGE SCALE GENOMIC DNA]</scope>
    <source>
        <strain evidence="1 2">OD-Hann</strain>
    </source>
</reference>
<dbReference type="Proteomes" id="UP000053660">
    <property type="component" value="Unassembled WGS sequence"/>
</dbReference>
<evidence type="ECO:0000313" key="1">
    <source>
        <dbReference type="EMBL" id="KHJ85455.1"/>
    </source>
</evidence>
<name>A0A0B1SQF8_OESDE</name>
<organism evidence="1 2">
    <name type="scientific">Oesophagostomum dentatum</name>
    <name type="common">Nodular worm</name>
    <dbReference type="NCBI Taxonomy" id="61180"/>
    <lineage>
        <taxon>Eukaryota</taxon>
        <taxon>Metazoa</taxon>
        <taxon>Ecdysozoa</taxon>
        <taxon>Nematoda</taxon>
        <taxon>Chromadorea</taxon>
        <taxon>Rhabditida</taxon>
        <taxon>Rhabditina</taxon>
        <taxon>Rhabditomorpha</taxon>
        <taxon>Strongyloidea</taxon>
        <taxon>Strongylidae</taxon>
        <taxon>Oesophagostomum</taxon>
    </lineage>
</organism>
<proteinExistence type="predicted"/>
<protein>
    <submittedName>
        <fullName evidence="1">Uncharacterized protein</fullName>
    </submittedName>
</protein>
<gene>
    <name evidence="1" type="ORF">OESDEN_14817</name>
</gene>
<accession>A0A0B1SQF8</accession>
<evidence type="ECO:0000313" key="2">
    <source>
        <dbReference type="Proteomes" id="UP000053660"/>
    </source>
</evidence>
<dbReference type="EMBL" id="KN563833">
    <property type="protein sequence ID" value="KHJ85455.1"/>
    <property type="molecule type" value="Genomic_DNA"/>
</dbReference>
<sequence length="62" mass="6903">MLGNAQILDTAGHGPEFKIPSVPKAAKVISRGDWKTFMNVESEGKTVGYFKLPANTEWFYID</sequence>
<dbReference type="AlphaFoldDB" id="A0A0B1SQF8"/>
<keyword evidence="2" id="KW-1185">Reference proteome</keyword>